<feature type="compositionally biased region" description="Polar residues" evidence="1">
    <location>
        <begin position="235"/>
        <end position="260"/>
    </location>
</feature>
<dbReference type="PANTHER" id="PTHR38698">
    <property type="entry name" value="EXPRESSED PROTEIN"/>
    <property type="match status" value="1"/>
</dbReference>
<proteinExistence type="predicted"/>
<feature type="region of interest" description="Disordered" evidence="1">
    <location>
        <begin position="235"/>
        <end position="264"/>
    </location>
</feature>
<feature type="region of interest" description="Disordered" evidence="1">
    <location>
        <begin position="1"/>
        <end position="186"/>
    </location>
</feature>
<feature type="compositionally biased region" description="Polar residues" evidence="1">
    <location>
        <begin position="535"/>
        <end position="550"/>
    </location>
</feature>
<evidence type="ECO:0000256" key="1">
    <source>
        <dbReference type="SAM" id="MobiDB-lite"/>
    </source>
</evidence>
<sequence>MEAQDANSKNERDDHLDRSEEIPTSDDLSELSTSGSEVEETQATSGTVSDSEENINITSKHNDEISNSFGFEQRVTPSEDAVDNAAATVFQNDEEEQNFSNNATQEAVEAETTLSPNSGSIPEEPESSGNADEFDTFESQETDFNFNEEGQNDDFGDFGDFDGPGDLSNADDDFGDFGDFDEVSEVKNPVEIQPEAIRLDGIDNYLQSLQDGDMNNVIGFLDTFFDKSLDDSTSENNSNALESISDVSNSPDPIQSPSERNLNERSRALLSTETSKDLWDKLSTDSVFYNPITGAVGQFQWTRSEINKVYLRSLGVTINVDDALRHSSSSLPSSPYMETVRSPNGRASQGGYLEKKSPPPRMDRKRSSKHHQHTKASSLSGINLPVREINVVEPKKPEPEPELDIDIARAYCELTEDTVRVFPAVKLTSIITDLTRLQRQASDYLQYLLDQREQLIMDSETYNDLISCIVGHAQRLREQSPKDASPAMVQKKKQGKYLGQAVPGQAAFSASMGGGVVGIKNSAGTGTRKMERGHSTSSIQPVATTSTPSQHAAHKESLID</sequence>
<dbReference type="OrthoDB" id="5378975at2759"/>
<feature type="region of interest" description="Disordered" evidence="1">
    <location>
        <begin position="325"/>
        <end position="379"/>
    </location>
</feature>
<dbReference type="EMBL" id="JAEPRA010000007">
    <property type="protein sequence ID" value="KAG2182853.1"/>
    <property type="molecule type" value="Genomic_DNA"/>
</dbReference>
<feature type="compositionally biased region" description="Basic residues" evidence="1">
    <location>
        <begin position="363"/>
        <end position="374"/>
    </location>
</feature>
<dbReference type="PANTHER" id="PTHR38698:SF1">
    <property type="entry name" value="FUNGAL PROTEIN"/>
    <property type="match status" value="1"/>
</dbReference>
<feature type="compositionally biased region" description="Polar residues" evidence="1">
    <location>
        <begin position="30"/>
        <end position="70"/>
    </location>
</feature>
<name>A0A8H7PYZ9_9FUNG</name>
<dbReference type="InterPro" id="IPR031355">
    <property type="entry name" value="YBL010C/LAA2-like"/>
</dbReference>
<protein>
    <submittedName>
        <fullName evidence="2">Uncharacterized protein</fullName>
    </submittedName>
</protein>
<dbReference type="AlphaFoldDB" id="A0A8H7PYZ9"/>
<feature type="region of interest" description="Disordered" evidence="1">
    <location>
        <begin position="519"/>
        <end position="560"/>
    </location>
</feature>
<organism evidence="2 3">
    <name type="scientific">Umbelopsis vinacea</name>
    <dbReference type="NCBI Taxonomy" id="44442"/>
    <lineage>
        <taxon>Eukaryota</taxon>
        <taxon>Fungi</taxon>
        <taxon>Fungi incertae sedis</taxon>
        <taxon>Mucoromycota</taxon>
        <taxon>Mucoromycotina</taxon>
        <taxon>Umbelopsidomycetes</taxon>
        <taxon>Umbelopsidales</taxon>
        <taxon>Umbelopsidaceae</taxon>
        <taxon>Umbelopsis</taxon>
    </lineage>
</organism>
<feature type="compositionally biased region" description="Acidic residues" evidence="1">
    <location>
        <begin position="132"/>
        <end position="141"/>
    </location>
</feature>
<feature type="compositionally biased region" description="Acidic residues" evidence="1">
    <location>
        <begin position="169"/>
        <end position="183"/>
    </location>
</feature>
<keyword evidence="3" id="KW-1185">Reference proteome</keyword>
<dbReference type="Pfam" id="PF17104">
    <property type="entry name" value="YBL010C_LAA2"/>
    <property type="match status" value="1"/>
</dbReference>
<feature type="compositionally biased region" description="Acidic residues" evidence="1">
    <location>
        <begin position="150"/>
        <end position="160"/>
    </location>
</feature>
<feature type="compositionally biased region" description="Basic and acidic residues" evidence="1">
    <location>
        <begin position="8"/>
        <end position="21"/>
    </location>
</feature>
<accession>A0A8H7PYZ9</accession>
<gene>
    <name evidence="2" type="ORF">INT44_005834</name>
</gene>
<dbReference type="Proteomes" id="UP000612746">
    <property type="component" value="Unassembled WGS sequence"/>
</dbReference>
<comment type="caution">
    <text evidence="2">The sequence shown here is derived from an EMBL/GenBank/DDBJ whole genome shotgun (WGS) entry which is preliminary data.</text>
</comment>
<evidence type="ECO:0000313" key="2">
    <source>
        <dbReference type="EMBL" id="KAG2182853.1"/>
    </source>
</evidence>
<evidence type="ECO:0000313" key="3">
    <source>
        <dbReference type="Proteomes" id="UP000612746"/>
    </source>
</evidence>
<feature type="compositionally biased region" description="Low complexity" evidence="1">
    <location>
        <begin position="115"/>
        <end position="130"/>
    </location>
</feature>
<reference evidence="2" key="1">
    <citation type="submission" date="2020-12" db="EMBL/GenBank/DDBJ databases">
        <title>Metabolic potential, ecology and presence of endohyphal bacteria is reflected in genomic diversity of Mucoromycotina.</title>
        <authorList>
            <person name="Muszewska A."/>
            <person name="Okrasinska A."/>
            <person name="Steczkiewicz K."/>
            <person name="Drgas O."/>
            <person name="Orlowska M."/>
            <person name="Perlinska-Lenart U."/>
            <person name="Aleksandrzak-Piekarczyk T."/>
            <person name="Szatraj K."/>
            <person name="Zielenkiewicz U."/>
            <person name="Pilsyk S."/>
            <person name="Malc E."/>
            <person name="Mieczkowski P."/>
            <person name="Kruszewska J.S."/>
            <person name="Biernat P."/>
            <person name="Pawlowska J."/>
        </authorList>
    </citation>
    <scope>NUCLEOTIDE SEQUENCE</scope>
    <source>
        <strain evidence="2">WA0000051536</strain>
    </source>
</reference>